<evidence type="ECO:0000256" key="1">
    <source>
        <dbReference type="SAM" id="MobiDB-lite"/>
    </source>
</evidence>
<feature type="region of interest" description="Disordered" evidence="1">
    <location>
        <begin position="37"/>
        <end position="60"/>
    </location>
</feature>
<feature type="compositionally biased region" description="Basic residues" evidence="1">
    <location>
        <begin position="49"/>
        <end position="60"/>
    </location>
</feature>
<sequence length="60" mass="6447">MSHGEERENSAAIGSLASKALRDPKSLTDAEVRKLAASAFTQRPDRKKPAAKKKAAKKKA</sequence>
<name>A0A5J6N4Q9_9PROT</name>
<dbReference type="Proteomes" id="UP000325797">
    <property type="component" value="Chromosome"/>
</dbReference>
<evidence type="ECO:0000313" key="2">
    <source>
        <dbReference type="EMBL" id="QEX23773.1"/>
    </source>
</evidence>
<feature type="region of interest" description="Disordered" evidence="1">
    <location>
        <begin position="1"/>
        <end position="25"/>
    </location>
</feature>
<dbReference type="KEGG" id="hadh:FRZ61_37120"/>
<dbReference type="AlphaFoldDB" id="A0A5J6N4Q9"/>
<protein>
    <submittedName>
        <fullName evidence="2">Uncharacterized protein</fullName>
    </submittedName>
</protein>
<dbReference type="EMBL" id="CP042582">
    <property type="protein sequence ID" value="QEX23773.1"/>
    <property type="molecule type" value="Genomic_DNA"/>
</dbReference>
<accession>A0A5J6N4Q9</accession>
<organism evidence="2 3">
    <name type="scientific">Hypericibacter adhaerens</name>
    <dbReference type="NCBI Taxonomy" id="2602016"/>
    <lineage>
        <taxon>Bacteria</taxon>
        <taxon>Pseudomonadati</taxon>
        <taxon>Pseudomonadota</taxon>
        <taxon>Alphaproteobacteria</taxon>
        <taxon>Rhodospirillales</taxon>
        <taxon>Dongiaceae</taxon>
        <taxon>Hypericibacter</taxon>
    </lineage>
</organism>
<keyword evidence="3" id="KW-1185">Reference proteome</keyword>
<gene>
    <name evidence="2" type="ORF">FRZ61_37120</name>
</gene>
<evidence type="ECO:0000313" key="3">
    <source>
        <dbReference type="Proteomes" id="UP000325797"/>
    </source>
</evidence>
<proteinExistence type="predicted"/>
<reference evidence="2 3" key="1">
    <citation type="submission" date="2019-08" db="EMBL/GenBank/DDBJ databases">
        <title>Hyperibacter terrae gen. nov., sp. nov. and Hyperibacter viscosus sp. nov., two new members in the family Rhodospirillaceae isolated from the rhizosphere of Hypericum perforatum.</title>
        <authorList>
            <person name="Noviana Z."/>
        </authorList>
    </citation>
    <scope>NUCLEOTIDE SEQUENCE [LARGE SCALE GENOMIC DNA]</scope>
    <source>
        <strain evidence="2 3">R5959</strain>
    </source>
</reference>